<feature type="domain" description="N-acetyltransferase" evidence="1">
    <location>
        <begin position="1"/>
        <end position="142"/>
    </location>
</feature>
<dbReference type="Pfam" id="PF00583">
    <property type="entry name" value="Acetyltransf_1"/>
    <property type="match status" value="1"/>
</dbReference>
<evidence type="ECO:0000313" key="2">
    <source>
        <dbReference type="EMBL" id="KIA77270.1"/>
    </source>
</evidence>
<evidence type="ECO:0000259" key="1">
    <source>
        <dbReference type="PROSITE" id="PS51186"/>
    </source>
</evidence>
<dbReference type="InterPro" id="IPR000182">
    <property type="entry name" value="GNAT_dom"/>
</dbReference>
<dbReference type="SUPFAM" id="SSF55729">
    <property type="entry name" value="Acyl-CoA N-acyltransferases (Nat)"/>
    <property type="match status" value="1"/>
</dbReference>
<dbReference type="Gene3D" id="3.40.630.30">
    <property type="match status" value="1"/>
</dbReference>
<dbReference type="CDD" id="cd04301">
    <property type="entry name" value="NAT_SF"/>
    <property type="match status" value="1"/>
</dbReference>
<dbReference type="EMBL" id="JSAM01000086">
    <property type="protein sequence ID" value="KIA77270.1"/>
    <property type="molecule type" value="Genomic_DNA"/>
</dbReference>
<dbReference type="PATRIC" id="fig|83552.4.peg.1595"/>
<organism evidence="2 3">
    <name type="scientific">Parachlamydia acanthamoebae</name>
    <dbReference type="NCBI Taxonomy" id="83552"/>
    <lineage>
        <taxon>Bacteria</taxon>
        <taxon>Pseudomonadati</taxon>
        <taxon>Chlamydiota</taxon>
        <taxon>Chlamydiia</taxon>
        <taxon>Parachlamydiales</taxon>
        <taxon>Parachlamydiaceae</taxon>
        <taxon>Parachlamydia</taxon>
    </lineage>
</organism>
<dbReference type="GO" id="GO:0016747">
    <property type="term" value="F:acyltransferase activity, transferring groups other than amino-acyl groups"/>
    <property type="evidence" value="ECO:0007669"/>
    <property type="project" value="InterPro"/>
</dbReference>
<dbReference type="Proteomes" id="UP000031307">
    <property type="component" value="Unassembled WGS sequence"/>
</dbReference>
<evidence type="ECO:0000313" key="3">
    <source>
        <dbReference type="Proteomes" id="UP000031307"/>
    </source>
</evidence>
<gene>
    <name evidence="2" type="primary">bls</name>
    <name evidence="2" type="ORF">DB43_GQ00120</name>
</gene>
<reference evidence="2 3" key="1">
    <citation type="journal article" date="2014" name="Mol. Biol. Evol.">
        <title>Massive expansion of Ubiquitination-related gene families within the Chlamydiae.</title>
        <authorList>
            <person name="Domman D."/>
            <person name="Collingro A."/>
            <person name="Lagkouvardos I."/>
            <person name="Gehre L."/>
            <person name="Weinmaier T."/>
            <person name="Rattei T."/>
            <person name="Subtil A."/>
            <person name="Horn M."/>
        </authorList>
    </citation>
    <scope>NUCLEOTIDE SEQUENCE [LARGE SCALE GENOMIC DNA]</scope>
    <source>
        <strain evidence="2 3">OEW1</strain>
    </source>
</reference>
<protein>
    <submittedName>
        <fullName evidence="2">Blasticidin-S acetyltransferase</fullName>
        <ecNumber evidence="2">2.3.1.-</ecNumber>
    </submittedName>
</protein>
<dbReference type="InterPro" id="IPR016181">
    <property type="entry name" value="Acyl_CoA_acyltransferase"/>
</dbReference>
<proteinExistence type="predicted"/>
<dbReference type="PROSITE" id="PS51186">
    <property type="entry name" value="GNAT"/>
    <property type="match status" value="1"/>
</dbReference>
<name>A0A0C1C883_9BACT</name>
<dbReference type="AlphaFoldDB" id="A0A0C1C883"/>
<accession>A0A0C1C883</accession>
<keyword evidence="2" id="KW-0808">Transferase</keyword>
<keyword evidence="2" id="KW-0012">Acyltransferase</keyword>
<sequence>MKFMPFTLQINEEVSEKEASTLLQGINKGAYAAKHMAPIRSFGIFIKDEKENIKGGLHGVTYYGCLYVDMLWIDKPLRNQGWGTRLMTESEKVAKERNCTFLTVTTMDWEAFPFYQKLGYHVEFIREGYEKQSKMYFLRKNL</sequence>
<comment type="caution">
    <text evidence="2">The sequence shown here is derived from an EMBL/GenBank/DDBJ whole genome shotgun (WGS) entry which is preliminary data.</text>
</comment>
<dbReference type="EC" id="2.3.1.-" evidence="2"/>